<protein>
    <submittedName>
        <fullName evidence="2">Uncharacterized protein</fullName>
    </submittedName>
</protein>
<evidence type="ECO:0000313" key="2">
    <source>
        <dbReference type="WBParaSite" id="RSKR_0000420400.1"/>
    </source>
</evidence>
<dbReference type="Proteomes" id="UP000095286">
    <property type="component" value="Unplaced"/>
</dbReference>
<organism evidence="1 2">
    <name type="scientific">Rhabditophanes sp. KR3021</name>
    <dbReference type="NCBI Taxonomy" id="114890"/>
    <lineage>
        <taxon>Eukaryota</taxon>
        <taxon>Metazoa</taxon>
        <taxon>Ecdysozoa</taxon>
        <taxon>Nematoda</taxon>
        <taxon>Chromadorea</taxon>
        <taxon>Rhabditida</taxon>
        <taxon>Tylenchina</taxon>
        <taxon>Panagrolaimomorpha</taxon>
        <taxon>Strongyloidoidea</taxon>
        <taxon>Alloionematidae</taxon>
        <taxon>Rhabditophanes</taxon>
    </lineage>
</organism>
<reference evidence="2" key="1">
    <citation type="submission" date="2016-11" db="UniProtKB">
        <authorList>
            <consortium name="WormBaseParasite"/>
        </authorList>
    </citation>
    <scope>IDENTIFICATION</scope>
    <source>
        <strain evidence="2">KR3021</strain>
    </source>
</reference>
<evidence type="ECO:0000313" key="1">
    <source>
        <dbReference type="Proteomes" id="UP000095286"/>
    </source>
</evidence>
<name>A0AC35TU19_9BILA</name>
<dbReference type="WBParaSite" id="RSKR_0000420400.1">
    <property type="protein sequence ID" value="RSKR_0000420400.1"/>
    <property type="gene ID" value="RSKR_0000420400"/>
</dbReference>
<proteinExistence type="predicted"/>
<sequence>MANINKKFQLKNNILLIIFTILFILNLGANNVKAQFARPIELRYWKAYENYEHTTGKFLPTQPSTTTITTILTTIKASTIKTKPPTTKRSTIKTTTEDKCRISSDAELEKILRSSGIYSELYMAVDIKSASKNFQDLGAKKFTQPLVEYVCDDACEAHAMYVRRMMEVDIRRADPNLKGKARASVQRQIPSSSRTWWVDNDWRLSDRGKREETTTVAKDEVPSTDDELVLRDLNSGKANGVVGTTIALKCNIDGMDNNPTNGFQLCKTCRAIRHLGRNFFPRVLNEIICSGGGKGGEGTCLRNEKCVQRFIPLKILKNLGLSECPNWQLVTIQLRTCCDCVVQPNSALLRYINT</sequence>
<accession>A0AC35TU19</accession>